<organism evidence="2 3">
    <name type="scientific">Chimaeribacter arupi</name>
    <dbReference type="NCBI Taxonomy" id="2060066"/>
    <lineage>
        <taxon>Bacteria</taxon>
        <taxon>Pseudomonadati</taxon>
        <taxon>Pseudomonadota</taxon>
        <taxon>Gammaproteobacteria</taxon>
        <taxon>Enterobacterales</taxon>
        <taxon>Yersiniaceae</taxon>
        <taxon>Chimaeribacter</taxon>
    </lineage>
</organism>
<evidence type="ECO:0000259" key="1">
    <source>
        <dbReference type="Pfam" id="PF00849"/>
    </source>
</evidence>
<dbReference type="OrthoDB" id="9807829at2"/>
<accession>A0A2N5ERG0</accession>
<dbReference type="EMBL" id="PJZK01000003">
    <property type="protein sequence ID" value="PLR52301.1"/>
    <property type="molecule type" value="Genomic_DNA"/>
</dbReference>
<dbReference type="CDD" id="cd02869">
    <property type="entry name" value="PseudoU_synth_RluA_like"/>
    <property type="match status" value="1"/>
</dbReference>
<dbReference type="InterPro" id="IPR006224">
    <property type="entry name" value="PsdUridine_synth_RluA-like_CS"/>
</dbReference>
<dbReference type="Pfam" id="PF00849">
    <property type="entry name" value="PseudoU_synth_2"/>
    <property type="match status" value="1"/>
</dbReference>
<dbReference type="PROSITE" id="PS01129">
    <property type="entry name" value="PSI_RLU"/>
    <property type="match status" value="1"/>
</dbReference>
<dbReference type="AlphaFoldDB" id="A0A2N5ERG0"/>
<feature type="domain" description="Pseudouridine synthase RsuA/RluA-like" evidence="1">
    <location>
        <begin position="25"/>
        <end position="179"/>
    </location>
</feature>
<dbReference type="Proteomes" id="UP000234626">
    <property type="component" value="Unassembled WGS sequence"/>
</dbReference>
<dbReference type="GO" id="GO:0009982">
    <property type="term" value="F:pseudouridine synthase activity"/>
    <property type="evidence" value="ECO:0007669"/>
    <property type="project" value="InterPro"/>
</dbReference>
<comment type="caution">
    <text evidence="2">The sequence shown here is derived from an EMBL/GenBank/DDBJ whole genome shotgun (WGS) entry which is preliminary data.</text>
</comment>
<dbReference type="GO" id="GO:0140098">
    <property type="term" value="F:catalytic activity, acting on RNA"/>
    <property type="evidence" value="ECO:0007669"/>
    <property type="project" value="UniProtKB-ARBA"/>
</dbReference>
<keyword evidence="3" id="KW-1185">Reference proteome</keyword>
<dbReference type="GO" id="GO:0000455">
    <property type="term" value="P:enzyme-directed rRNA pseudouridine synthesis"/>
    <property type="evidence" value="ECO:0007669"/>
    <property type="project" value="TreeGrafter"/>
</dbReference>
<name>A0A2N5ERG0_9GAMM</name>
<dbReference type="GO" id="GO:0003723">
    <property type="term" value="F:RNA binding"/>
    <property type="evidence" value="ECO:0007669"/>
    <property type="project" value="InterPro"/>
</dbReference>
<dbReference type="PANTHER" id="PTHR21600:SF89">
    <property type="entry name" value="RIBOSOMAL LARGE SUBUNIT PSEUDOURIDINE SYNTHASE A"/>
    <property type="match status" value="1"/>
</dbReference>
<gene>
    <name evidence="2" type="ORF">CYR34_05545</name>
</gene>
<proteinExistence type="predicted"/>
<reference evidence="2 3" key="1">
    <citation type="submission" date="2017-12" db="EMBL/GenBank/DDBJ databases">
        <title>Characterization of six clinical isolates of Enterochimera gen. nov., a novel genus of the Yersiniaciae family and the three species Enterochimera arupensis sp. nov., Enterochimera coloradensis sp. nov, and Enterochimera californica sp. nov.</title>
        <authorList>
            <person name="Rossi A."/>
            <person name="Fisher M."/>
        </authorList>
    </citation>
    <scope>NUCLEOTIDE SEQUENCE [LARGE SCALE GENOMIC DNA]</scope>
    <source>
        <strain evidence="2 3">2016Iso1</strain>
    </source>
</reference>
<dbReference type="InterPro" id="IPR020103">
    <property type="entry name" value="PsdUridine_synth_cat_dom_sf"/>
</dbReference>
<dbReference type="SUPFAM" id="SSF55120">
    <property type="entry name" value="Pseudouridine synthase"/>
    <property type="match status" value="1"/>
</dbReference>
<evidence type="ECO:0000313" key="3">
    <source>
        <dbReference type="Proteomes" id="UP000234626"/>
    </source>
</evidence>
<protein>
    <submittedName>
        <fullName evidence="2">RNA pseudouridine synthase</fullName>
    </submittedName>
</protein>
<evidence type="ECO:0000313" key="2">
    <source>
        <dbReference type="EMBL" id="PLR52301.1"/>
    </source>
</evidence>
<dbReference type="RefSeq" id="WP_101834183.1">
    <property type="nucleotide sequence ID" value="NZ_PJZK01000003.1"/>
</dbReference>
<sequence length="232" mass="25749">MSVISDTFIAPPCHEPIVTLYQDEHLVLINKPTGLLSLSGKNPQNLDSVHHRLVRLFPGCTLVHRLDFGTSGLMVVARNKAINAALCRQFSERTVTKVYSALLCGHLEEDEGVIEAAIAKDPALFPLMSICPLHGKPARSRYRVIERVYHELEKGKSLPVTRVALTPETGRTHQLRIHSRELGHPILGCDLYGGRLLPGTELTPRLMLHASELNFIHPISGEQINARHACPF</sequence>
<dbReference type="InterPro" id="IPR006145">
    <property type="entry name" value="PsdUridine_synth_RsuA/RluA"/>
</dbReference>
<dbReference type="Gene3D" id="3.30.2350.10">
    <property type="entry name" value="Pseudouridine synthase"/>
    <property type="match status" value="1"/>
</dbReference>
<dbReference type="InterPro" id="IPR050188">
    <property type="entry name" value="RluA_PseudoU_synthase"/>
</dbReference>
<dbReference type="PANTHER" id="PTHR21600">
    <property type="entry name" value="MITOCHONDRIAL RNA PSEUDOURIDINE SYNTHASE"/>
    <property type="match status" value="1"/>
</dbReference>